<organism evidence="3 4">
    <name type="scientific">Bradyrhizobium barranii subsp. apii</name>
    <dbReference type="NCBI Taxonomy" id="2819348"/>
    <lineage>
        <taxon>Bacteria</taxon>
        <taxon>Pseudomonadati</taxon>
        <taxon>Pseudomonadota</taxon>
        <taxon>Alphaproteobacteria</taxon>
        <taxon>Hyphomicrobiales</taxon>
        <taxon>Nitrobacteraceae</taxon>
        <taxon>Bradyrhizobium</taxon>
        <taxon>Bradyrhizobium barranii</taxon>
    </lineage>
</organism>
<protein>
    <submittedName>
        <fullName evidence="3">Universal stress protein</fullName>
    </submittedName>
</protein>
<gene>
    <name evidence="3" type="ORF">HAP41_0000009655</name>
</gene>
<dbReference type="CDD" id="cd00293">
    <property type="entry name" value="USP-like"/>
    <property type="match status" value="1"/>
</dbReference>
<accession>A0A8T5VPH0</accession>
<dbReference type="InterPro" id="IPR006016">
    <property type="entry name" value="UspA"/>
</dbReference>
<proteinExistence type="inferred from homology"/>
<dbReference type="Proteomes" id="UP000551709">
    <property type="component" value="Chromosome"/>
</dbReference>
<evidence type="ECO:0000313" key="4">
    <source>
        <dbReference type="Proteomes" id="UP000551709"/>
    </source>
</evidence>
<dbReference type="PANTHER" id="PTHR46268:SF15">
    <property type="entry name" value="UNIVERSAL STRESS PROTEIN HP_0031"/>
    <property type="match status" value="1"/>
</dbReference>
<dbReference type="Pfam" id="PF00582">
    <property type="entry name" value="Usp"/>
    <property type="match status" value="1"/>
</dbReference>
<dbReference type="Gene3D" id="3.40.50.12370">
    <property type="match status" value="1"/>
</dbReference>
<dbReference type="EMBL" id="CP096255">
    <property type="protein sequence ID" value="UPT89211.1"/>
    <property type="molecule type" value="Genomic_DNA"/>
</dbReference>
<dbReference type="PANTHER" id="PTHR46268">
    <property type="entry name" value="STRESS RESPONSE PROTEIN NHAX"/>
    <property type="match status" value="1"/>
</dbReference>
<dbReference type="PRINTS" id="PR01438">
    <property type="entry name" value="UNVRSLSTRESS"/>
</dbReference>
<comment type="similarity">
    <text evidence="1">Belongs to the universal stress protein A family.</text>
</comment>
<feature type="domain" description="UspA" evidence="2">
    <location>
        <begin position="156"/>
        <end position="275"/>
    </location>
</feature>
<evidence type="ECO:0000259" key="2">
    <source>
        <dbReference type="Pfam" id="PF00582"/>
    </source>
</evidence>
<reference evidence="3" key="2">
    <citation type="submission" date="2022-04" db="EMBL/GenBank/DDBJ databases">
        <authorList>
            <person name="Bromfield E.S.P."/>
            <person name="Cloutier S."/>
        </authorList>
    </citation>
    <scope>NUCLEOTIDE SEQUENCE</scope>
    <source>
        <strain evidence="3">1S5</strain>
    </source>
</reference>
<reference evidence="3" key="1">
    <citation type="journal article" date="2017" name="Syst. Appl. Microbiol.">
        <title>Soybeans inoculated with root zone soils of Canadian native legumes harbour diverse and novel Bradyrhizobium spp. that possess agricultural potential.</title>
        <authorList>
            <person name="Bromfield E.S.P."/>
            <person name="Cloutier S."/>
            <person name="Tambong J.T."/>
            <person name="Tran Thi T.V."/>
        </authorList>
    </citation>
    <scope>NUCLEOTIDE SEQUENCE</scope>
    <source>
        <strain evidence="3">1S5</strain>
    </source>
</reference>
<dbReference type="RefSeq" id="WP_166103101.1">
    <property type="nucleotide sequence ID" value="NZ_CP096255.1"/>
</dbReference>
<sequence>MAIRDVLLALTSYPDPTPVSVIDRAVSLASAFGARIVAISCEAHVQVPGSFLGGAGNLGSIVANEAHKSRKNAQDLLAAFEAAARKFGVLHEIVLERCLTSEVPNLLVEYARLRDLTIVSVPESYDQWYAEAIIFGSGRPTLVVPEAPSSRAVDLNKVVVAWDFSRAAARAVSDAIPIMEKAREVCILTVTNEKAIPSKRSSSELAKNLSRHGIDVVIEEVDAAGRAIGDVLAAQIESRRADLLVMGAYGHSRLREFILGGATRSILTKPPIPVLFSH</sequence>
<name>A0A8T5VPH0_9BRAD</name>
<dbReference type="AlphaFoldDB" id="A0A8T5VPH0"/>
<evidence type="ECO:0000313" key="3">
    <source>
        <dbReference type="EMBL" id="UPT89211.1"/>
    </source>
</evidence>
<evidence type="ECO:0000256" key="1">
    <source>
        <dbReference type="ARBA" id="ARBA00008791"/>
    </source>
</evidence>
<dbReference type="InterPro" id="IPR006015">
    <property type="entry name" value="Universal_stress_UspA"/>
</dbReference>
<dbReference type="SUPFAM" id="SSF52402">
    <property type="entry name" value="Adenine nucleotide alpha hydrolases-like"/>
    <property type="match status" value="2"/>
</dbReference>